<comment type="caution">
    <text evidence="2">The sequence shown here is derived from an EMBL/GenBank/DDBJ whole genome shotgun (WGS) entry which is preliminary data.</text>
</comment>
<feature type="region of interest" description="Disordered" evidence="1">
    <location>
        <begin position="22"/>
        <end position="76"/>
    </location>
</feature>
<sequence length="119" mass="13480">MPATSDDLTLSSHQCFVQNTGANIQRPPHSAMDGLSHPLISYHSTPTKPCKRNDSAQKEGLVGAQREKNSKKAERRISIGAVENRGSRMNREDVKIESHVDLLRRQLDWLGRKNMYRNN</sequence>
<reference evidence="2" key="1">
    <citation type="submission" date="2020-08" db="EMBL/GenBank/DDBJ databases">
        <title>Multicomponent nature underlies the extraordinary mechanical properties of spider dragline silk.</title>
        <authorList>
            <person name="Kono N."/>
            <person name="Nakamura H."/>
            <person name="Mori M."/>
            <person name="Yoshida Y."/>
            <person name="Ohtoshi R."/>
            <person name="Malay A.D."/>
            <person name="Moran D.A.P."/>
            <person name="Tomita M."/>
            <person name="Numata K."/>
            <person name="Arakawa K."/>
        </authorList>
    </citation>
    <scope>NUCLEOTIDE SEQUENCE</scope>
</reference>
<accession>A0A8X6T272</accession>
<evidence type="ECO:0000313" key="3">
    <source>
        <dbReference type="Proteomes" id="UP000887159"/>
    </source>
</evidence>
<gene>
    <name evidence="2" type="ORF">TNCV_4649371</name>
</gene>
<dbReference type="Proteomes" id="UP000887159">
    <property type="component" value="Unassembled WGS sequence"/>
</dbReference>
<name>A0A8X6T272_TRICX</name>
<organism evidence="2 3">
    <name type="scientific">Trichonephila clavipes</name>
    <name type="common">Golden silk orbweaver</name>
    <name type="synonym">Nephila clavipes</name>
    <dbReference type="NCBI Taxonomy" id="2585209"/>
    <lineage>
        <taxon>Eukaryota</taxon>
        <taxon>Metazoa</taxon>
        <taxon>Ecdysozoa</taxon>
        <taxon>Arthropoda</taxon>
        <taxon>Chelicerata</taxon>
        <taxon>Arachnida</taxon>
        <taxon>Araneae</taxon>
        <taxon>Araneomorphae</taxon>
        <taxon>Entelegynae</taxon>
        <taxon>Araneoidea</taxon>
        <taxon>Nephilidae</taxon>
        <taxon>Trichonephila</taxon>
    </lineage>
</organism>
<evidence type="ECO:0000256" key="1">
    <source>
        <dbReference type="SAM" id="MobiDB-lite"/>
    </source>
</evidence>
<dbReference type="EMBL" id="BMAU01021353">
    <property type="protein sequence ID" value="GFY19767.1"/>
    <property type="molecule type" value="Genomic_DNA"/>
</dbReference>
<protein>
    <submittedName>
        <fullName evidence="2">Uncharacterized protein</fullName>
    </submittedName>
</protein>
<dbReference type="AlphaFoldDB" id="A0A8X6T272"/>
<keyword evidence="3" id="KW-1185">Reference proteome</keyword>
<evidence type="ECO:0000313" key="2">
    <source>
        <dbReference type="EMBL" id="GFY19767.1"/>
    </source>
</evidence>
<feature type="compositionally biased region" description="Basic and acidic residues" evidence="1">
    <location>
        <begin position="65"/>
        <end position="76"/>
    </location>
</feature>
<proteinExistence type="predicted"/>